<keyword evidence="9" id="KW-1185">Reference proteome</keyword>
<evidence type="ECO:0000313" key="8">
    <source>
        <dbReference type="EMBL" id="OMJ79003.1"/>
    </source>
</evidence>
<dbReference type="SUPFAM" id="SSF81324">
    <property type="entry name" value="Voltage-gated potassium channels"/>
    <property type="match status" value="1"/>
</dbReference>
<dbReference type="GO" id="GO:0035556">
    <property type="term" value="P:intracellular signal transduction"/>
    <property type="evidence" value="ECO:0007669"/>
    <property type="project" value="InterPro"/>
</dbReference>
<dbReference type="InterPro" id="IPR029787">
    <property type="entry name" value="Nucleotide_cyclase"/>
</dbReference>
<dbReference type="CDD" id="cd07302">
    <property type="entry name" value="CHD"/>
    <property type="match status" value="1"/>
</dbReference>
<dbReference type="OrthoDB" id="60033at2759"/>
<evidence type="ECO:0000256" key="4">
    <source>
        <dbReference type="ARBA" id="ARBA00023136"/>
    </source>
</evidence>
<dbReference type="EMBL" id="MPUH01000493">
    <property type="protein sequence ID" value="OMJ79003.1"/>
    <property type="molecule type" value="Genomic_DNA"/>
</dbReference>
<evidence type="ECO:0000256" key="6">
    <source>
        <dbReference type="SAM" id="Phobius"/>
    </source>
</evidence>
<keyword evidence="4 6" id="KW-0472">Membrane</keyword>
<dbReference type="AlphaFoldDB" id="A0A1R2BQC2"/>
<feature type="compositionally biased region" description="Basic residues" evidence="5">
    <location>
        <begin position="499"/>
        <end position="517"/>
    </location>
</feature>
<dbReference type="PROSITE" id="PS50125">
    <property type="entry name" value="GUANYLATE_CYCLASE_2"/>
    <property type="match status" value="1"/>
</dbReference>
<comment type="subcellular location">
    <subcellularLocation>
        <location evidence="1">Membrane</location>
        <topology evidence="1">Multi-pass membrane protein</topology>
    </subcellularLocation>
</comment>
<accession>A0A1R2BQC2</accession>
<dbReference type="Gene3D" id="3.30.70.1230">
    <property type="entry name" value="Nucleotide cyclase"/>
    <property type="match status" value="1"/>
</dbReference>
<name>A0A1R2BQC2_9CILI</name>
<feature type="transmembrane region" description="Helical" evidence="6">
    <location>
        <begin position="51"/>
        <end position="70"/>
    </location>
</feature>
<protein>
    <recommendedName>
        <fullName evidence="7">Guanylate cyclase domain-containing protein</fullName>
    </recommendedName>
</protein>
<dbReference type="PANTHER" id="PTHR43336">
    <property type="entry name" value="OXYGEN SENSOR HISTIDINE KINASE RESPONSE REGULATOR DEVS/DOSS"/>
    <property type="match status" value="1"/>
</dbReference>
<dbReference type="Gene3D" id="1.20.120.350">
    <property type="entry name" value="Voltage-gated potassium channels. Chain C"/>
    <property type="match status" value="1"/>
</dbReference>
<comment type="caution">
    <text evidence="8">The sequence shown here is derived from an EMBL/GenBank/DDBJ whole genome shotgun (WGS) entry which is preliminary data.</text>
</comment>
<feature type="region of interest" description="Disordered" evidence="5">
    <location>
        <begin position="493"/>
        <end position="553"/>
    </location>
</feature>
<keyword evidence="2 6" id="KW-0812">Transmembrane</keyword>
<evidence type="ECO:0000256" key="5">
    <source>
        <dbReference type="SAM" id="MobiDB-lite"/>
    </source>
</evidence>
<feature type="compositionally biased region" description="Basic and acidic residues" evidence="5">
    <location>
        <begin position="1"/>
        <end position="19"/>
    </location>
</feature>
<dbReference type="SUPFAM" id="SSF55073">
    <property type="entry name" value="Nucleotide cyclase"/>
    <property type="match status" value="1"/>
</dbReference>
<evidence type="ECO:0000256" key="3">
    <source>
        <dbReference type="ARBA" id="ARBA00022989"/>
    </source>
</evidence>
<proteinExistence type="predicted"/>
<evidence type="ECO:0000256" key="1">
    <source>
        <dbReference type="ARBA" id="ARBA00004141"/>
    </source>
</evidence>
<dbReference type="GO" id="GO:0009190">
    <property type="term" value="P:cyclic nucleotide biosynthetic process"/>
    <property type="evidence" value="ECO:0007669"/>
    <property type="project" value="InterPro"/>
</dbReference>
<dbReference type="PANTHER" id="PTHR43336:SF3">
    <property type="entry name" value="GUANYLATE CYCLASE DOMAIN-CONTAINING PROTEIN"/>
    <property type="match status" value="1"/>
</dbReference>
<dbReference type="Proteomes" id="UP000187209">
    <property type="component" value="Unassembled WGS sequence"/>
</dbReference>
<evidence type="ECO:0000259" key="7">
    <source>
        <dbReference type="PROSITE" id="PS50125"/>
    </source>
</evidence>
<dbReference type="GO" id="GO:0005216">
    <property type="term" value="F:monoatomic ion channel activity"/>
    <property type="evidence" value="ECO:0007669"/>
    <property type="project" value="InterPro"/>
</dbReference>
<feature type="transmembrane region" description="Helical" evidence="6">
    <location>
        <begin position="90"/>
        <end position="108"/>
    </location>
</feature>
<gene>
    <name evidence="8" type="ORF">SteCoe_21086</name>
</gene>
<dbReference type="GO" id="GO:0016020">
    <property type="term" value="C:membrane"/>
    <property type="evidence" value="ECO:0007669"/>
    <property type="project" value="UniProtKB-SubCell"/>
</dbReference>
<keyword evidence="3 6" id="KW-1133">Transmembrane helix</keyword>
<feature type="compositionally biased region" description="Basic and acidic residues" evidence="5">
    <location>
        <begin position="532"/>
        <end position="551"/>
    </location>
</feature>
<reference evidence="8 9" key="1">
    <citation type="submission" date="2016-11" db="EMBL/GenBank/DDBJ databases">
        <title>The macronuclear genome of Stentor coeruleus: a giant cell with tiny introns.</title>
        <authorList>
            <person name="Slabodnick M."/>
            <person name="Ruby J.G."/>
            <person name="Reiff S.B."/>
            <person name="Swart E.C."/>
            <person name="Gosai S."/>
            <person name="Prabakaran S."/>
            <person name="Witkowska E."/>
            <person name="Larue G.E."/>
            <person name="Fisher S."/>
            <person name="Freeman R.M."/>
            <person name="Gunawardena J."/>
            <person name="Chu W."/>
            <person name="Stover N.A."/>
            <person name="Gregory B.D."/>
            <person name="Nowacki M."/>
            <person name="Derisi J."/>
            <person name="Roy S.W."/>
            <person name="Marshall W.F."/>
            <person name="Sood P."/>
        </authorList>
    </citation>
    <scope>NUCLEOTIDE SEQUENCE [LARGE SCALE GENOMIC DNA]</scope>
    <source>
        <strain evidence="8">WM001</strain>
    </source>
</reference>
<evidence type="ECO:0000313" key="9">
    <source>
        <dbReference type="Proteomes" id="UP000187209"/>
    </source>
</evidence>
<dbReference type="Pfam" id="PF00520">
    <property type="entry name" value="Ion_trans"/>
    <property type="match status" value="1"/>
</dbReference>
<dbReference type="InterPro" id="IPR001054">
    <property type="entry name" value="A/G_cyclase"/>
</dbReference>
<feature type="domain" description="Guanylate cyclase" evidence="7">
    <location>
        <begin position="605"/>
        <end position="763"/>
    </location>
</feature>
<evidence type="ECO:0000256" key="2">
    <source>
        <dbReference type="ARBA" id="ARBA00022692"/>
    </source>
</evidence>
<dbReference type="InterPro" id="IPR005821">
    <property type="entry name" value="Ion_trans_dom"/>
</dbReference>
<dbReference type="Pfam" id="PF00211">
    <property type="entry name" value="Guanylate_cyc"/>
    <property type="match status" value="1"/>
</dbReference>
<sequence>MTEDLRSLPRGSATDDKSSRPSMEVGSSSISPEGISLSAPEPKWKTRLFHIIDHWLFTAWMTLLTIYALFGDDVRVAAFSKDADDGFNTITTICLFFFTLEILLSSLCKKDYWLGFFFWLDLVSTISLITDIGWVWSAVTDTGSSTGNSASKATQVARAGRASRAGTRAARIIRIIRVIRLIRIVKLYKMAKDAQNDASNGKLVRGITNFRGVSVKKIPVSIVPDRNFVGDESANASLSASFNGSRIEEMLAMPDLQNKYNNKNAEGSLEEFDADASEIEDSKKLPINEESNVGKELSELTTRRVIMLVLGVLFGVPFFMNSFYTDDNTSYEYGLQVMDKLVEDYTQFRMSWESYIDGHKDLKTALIYLEVLNMGKWYSSTDIASLRDSEKQYVVLPEVDDSYDYYSVAVFDIRYSTKLESQLNICKTIFICFILALSSSVLSRDAQVLVLDPIESMIAKVKKISQNPLEAAQEQERQEVMAETARQAEEKALAASIKKASKRNGKFIPRRRGKKGKQQVEPEANDSISKNNKKDRDEKYKKNQKDQKQAEEPMETVFLEKTLNKIGALLALGFGEAGSEIIATNMQKGGGEVDPMIPGKKTHCIFGFCDIRDFADATEVLQQEVLSYVNEVAYIVHKTVDYFSGSANKNIGDAFLLVWKFPDTVLQLSDDSKSFILTKDQFVQQLSDMSVLSFLKIIAEIHKNPKILKYCKHEGLNNRLPGFTVKMGFGLHQGWAIEGAIGSEFKIDASYLSPNVNMASRLEAATKQFGVHILISSLLYEICSQTTRSKLRRIDKVTVKGSKQPIELYTCDIFPNLLKPAPEPKEKEDMKRVRVMGRIARKKLREKALKGEYNVYDMWDEDDDLIIMRSAVSKAFLKEFRIALQDYLDGKWTEAKAGFNRAQDLKEGPDGPCQVLIDYINSEGGVAPTNWPGYRELHDK</sequence>
<organism evidence="8 9">
    <name type="scientific">Stentor coeruleus</name>
    <dbReference type="NCBI Taxonomy" id="5963"/>
    <lineage>
        <taxon>Eukaryota</taxon>
        <taxon>Sar</taxon>
        <taxon>Alveolata</taxon>
        <taxon>Ciliophora</taxon>
        <taxon>Postciliodesmatophora</taxon>
        <taxon>Heterotrichea</taxon>
        <taxon>Heterotrichida</taxon>
        <taxon>Stentoridae</taxon>
        <taxon>Stentor</taxon>
    </lineage>
</organism>
<feature type="region of interest" description="Disordered" evidence="5">
    <location>
        <begin position="1"/>
        <end position="34"/>
    </location>
</feature>
<dbReference type="InterPro" id="IPR027359">
    <property type="entry name" value="Volt_channel_dom_sf"/>
</dbReference>